<dbReference type="CDD" id="cd03255">
    <property type="entry name" value="ABC_MJ0796_LolCDE_FtsE"/>
    <property type="match status" value="1"/>
</dbReference>
<evidence type="ECO:0000256" key="3">
    <source>
        <dbReference type="ARBA" id="ARBA00022840"/>
    </source>
</evidence>
<dbReference type="InterPro" id="IPR003439">
    <property type="entry name" value="ABC_transporter-like_ATP-bd"/>
</dbReference>
<dbReference type="PROSITE" id="PS50893">
    <property type="entry name" value="ABC_TRANSPORTER_2"/>
    <property type="match status" value="1"/>
</dbReference>
<gene>
    <name evidence="6" type="ORF">FYJ85_08565</name>
</gene>
<dbReference type="GO" id="GO:0016887">
    <property type="term" value="F:ATP hydrolysis activity"/>
    <property type="evidence" value="ECO:0007669"/>
    <property type="project" value="InterPro"/>
</dbReference>
<sequence>MSEQENIIELRGVTRTYKLGREKLPVLRGVDWEIRRGEWACLLGASGSGKTTLLNLIGTLEQPDSGTIRIAGVDVSKLGRGEAARFRNRKIGFVFQAYHLLPELTVLENVMLPGNLAGLSRGEAKKRAVPLLETVGLSGRMRHRPSELSGGEQQRAAIARALLNEPELLLADEPTGNLDTHTGEAILELFTELRKLHPGRSIMMITHNWEIAKLADRTEELVDGRLTNQ</sequence>
<evidence type="ECO:0000259" key="5">
    <source>
        <dbReference type="PROSITE" id="PS50893"/>
    </source>
</evidence>
<dbReference type="Gene3D" id="3.40.50.300">
    <property type="entry name" value="P-loop containing nucleotide triphosphate hydrolases"/>
    <property type="match status" value="1"/>
</dbReference>
<keyword evidence="2" id="KW-0547">Nucleotide-binding</keyword>
<keyword evidence="1" id="KW-0813">Transport</keyword>
<name>A0A844G2B7_9BACT</name>
<comment type="similarity">
    <text evidence="4">Belongs to the ABC transporter superfamily. Macrolide exporter (TC 3.A.1.122) family.</text>
</comment>
<dbReference type="SUPFAM" id="SSF52540">
    <property type="entry name" value="P-loop containing nucleoside triphosphate hydrolases"/>
    <property type="match status" value="1"/>
</dbReference>
<feature type="domain" description="ABC transporter" evidence="5">
    <location>
        <begin position="8"/>
        <end position="229"/>
    </location>
</feature>
<accession>A0A844G2B7</accession>
<dbReference type="Pfam" id="PF00005">
    <property type="entry name" value="ABC_tran"/>
    <property type="match status" value="1"/>
</dbReference>
<dbReference type="EMBL" id="VUNS01000007">
    <property type="protein sequence ID" value="MST97094.1"/>
    <property type="molecule type" value="Genomic_DNA"/>
</dbReference>
<dbReference type="InterPro" id="IPR003593">
    <property type="entry name" value="AAA+_ATPase"/>
</dbReference>
<reference evidence="6 7" key="1">
    <citation type="submission" date="2019-08" db="EMBL/GenBank/DDBJ databases">
        <title>In-depth cultivation of the pig gut microbiome towards novel bacterial diversity and tailored functional studies.</title>
        <authorList>
            <person name="Wylensek D."/>
            <person name="Hitch T.C.A."/>
            <person name="Clavel T."/>
        </authorList>
    </citation>
    <scope>NUCLEOTIDE SEQUENCE [LARGE SCALE GENOMIC DNA]</scope>
    <source>
        <strain evidence="6 7">BBE-744-WT-12</strain>
    </source>
</reference>
<evidence type="ECO:0000256" key="4">
    <source>
        <dbReference type="ARBA" id="ARBA00038388"/>
    </source>
</evidence>
<dbReference type="SMART" id="SM00382">
    <property type="entry name" value="AAA"/>
    <property type="match status" value="1"/>
</dbReference>
<evidence type="ECO:0000313" key="7">
    <source>
        <dbReference type="Proteomes" id="UP000435649"/>
    </source>
</evidence>
<dbReference type="GO" id="GO:0022857">
    <property type="term" value="F:transmembrane transporter activity"/>
    <property type="evidence" value="ECO:0007669"/>
    <property type="project" value="UniProtKB-ARBA"/>
</dbReference>
<dbReference type="GO" id="GO:0005524">
    <property type="term" value="F:ATP binding"/>
    <property type="evidence" value="ECO:0007669"/>
    <property type="project" value="UniProtKB-KW"/>
</dbReference>
<dbReference type="PANTHER" id="PTHR24220">
    <property type="entry name" value="IMPORT ATP-BINDING PROTEIN"/>
    <property type="match status" value="1"/>
</dbReference>
<dbReference type="FunFam" id="3.40.50.300:FF:000032">
    <property type="entry name" value="Export ABC transporter ATP-binding protein"/>
    <property type="match status" value="1"/>
</dbReference>
<dbReference type="InterPro" id="IPR015854">
    <property type="entry name" value="ABC_transpr_LolD-like"/>
</dbReference>
<dbReference type="PROSITE" id="PS00211">
    <property type="entry name" value="ABC_TRANSPORTER_1"/>
    <property type="match status" value="1"/>
</dbReference>
<dbReference type="InterPro" id="IPR017911">
    <property type="entry name" value="MacB-like_ATP-bd"/>
</dbReference>
<dbReference type="RefSeq" id="WP_154417913.1">
    <property type="nucleotide sequence ID" value="NZ_VUNS01000007.1"/>
</dbReference>
<keyword evidence="7" id="KW-1185">Reference proteome</keyword>
<keyword evidence="3 6" id="KW-0067">ATP-binding</keyword>
<protein>
    <submittedName>
        <fullName evidence="6">ABC transporter ATP-binding protein</fullName>
    </submittedName>
</protein>
<evidence type="ECO:0000256" key="2">
    <source>
        <dbReference type="ARBA" id="ARBA00022741"/>
    </source>
</evidence>
<dbReference type="AlphaFoldDB" id="A0A844G2B7"/>
<dbReference type="GO" id="GO:0098796">
    <property type="term" value="C:membrane protein complex"/>
    <property type="evidence" value="ECO:0007669"/>
    <property type="project" value="UniProtKB-ARBA"/>
</dbReference>
<dbReference type="GO" id="GO:0005886">
    <property type="term" value="C:plasma membrane"/>
    <property type="evidence" value="ECO:0007669"/>
    <property type="project" value="TreeGrafter"/>
</dbReference>
<evidence type="ECO:0000313" key="6">
    <source>
        <dbReference type="EMBL" id="MST97094.1"/>
    </source>
</evidence>
<dbReference type="InterPro" id="IPR027417">
    <property type="entry name" value="P-loop_NTPase"/>
</dbReference>
<dbReference type="Proteomes" id="UP000435649">
    <property type="component" value="Unassembled WGS sequence"/>
</dbReference>
<dbReference type="InterPro" id="IPR017871">
    <property type="entry name" value="ABC_transporter-like_CS"/>
</dbReference>
<proteinExistence type="inferred from homology"/>
<evidence type="ECO:0000256" key="1">
    <source>
        <dbReference type="ARBA" id="ARBA00022448"/>
    </source>
</evidence>
<comment type="caution">
    <text evidence="6">The sequence shown here is derived from an EMBL/GenBank/DDBJ whole genome shotgun (WGS) entry which is preliminary data.</text>
</comment>
<organism evidence="6 7">
    <name type="scientific">Victivallis lenta</name>
    <dbReference type="NCBI Taxonomy" id="2606640"/>
    <lineage>
        <taxon>Bacteria</taxon>
        <taxon>Pseudomonadati</taxon>
        <taxon>Lentisphaerota</taxon>
        <taxon>Lentisphaeria</taxon>
        <taxon>Victivallales</taxon>
        <taxon>Victivallaceae</taxon>
        <taxon>Victivallis</taxon>
    </lineage>
</organism>